<evidence type="ECO:0000313" key="2">
    <source>
        <dbReference type="EMBL" id="CAA9320973.1"/>
    </source>
</evidence>
<feature type="region of interest" description="Disordered" evidence="1">
    <location>
        <begin position="162"/>
        <end position="216"/>
    </location>
</feature>
<feature type="region of interest" description="Disordered" evidence="1">
    <location>
        <begin position="1"/>
        <end position="119"/>
    </location>
</feature>
<keyword evidence="2" id="KW-0378">Hydrolase</keyword>
<sequence>EIGAFWPGRAGKAGSCRCRGRHSGSLRRNTRRGRPVALESQPGETESARPLVPARGARRRPHRALRRAGGQFHRGGPELRRSRGRNRRADPARTHPVQQGPVLHRRPERRRDHPARLHQARLGVRDRDRHRRARLVRGRERGAELRRRLLPVPRRVGARVPDRARRAVDEGQELPHLRAARPLARHPRRGRRRAKSRHVARRQRPAPPDRLDQDHDFRLRPDRLLHLALHDPGAGRRHHHRHAAGGRARDEAAAVPEGGRCGDARDREARRAAPDHRALHRRDRHQRGRTGV</sequence>
<feature type="compositionally biased region" description="Basic residues" evidence="1">
    <location>
        <begin position="235"/>
        <end position="244"/>
    </location>
</feature>
<feature type="non-terminal residue" evidence="2">
    <location>
        <position position="292"/>
    </location>
</feature>
<accession>A0A6J4L387</accession>
<feature type="non-terminal residue" evidence="2">
    <location>
        <position position="1"/>
    </location>
</feature>
<organism evidence="2">
    <name type="scientific">uncultured Microvirga sp</name>
    <dbReference type="NCBI Taxonomy" id="412392"/>
    <lineage>
        <taxon>Bacteria</taxon>
        <taxon>Pseudomonadati</taxon>
        <taxon>Pseudomonadota</taxon>
        <taxon>Alphaproteobacteria</taxon>
        <taxon>Hyphomicrobiales</taxon>
        <taxon>Methylobacteriaceae</taxon>
        <taxon>Microvirga</taxon>
        <taxon>environmental samples</taxon>
    </lineage>
</organism>
<name>A0A6J4L387_9HYPH</name>
<protein>
    <submittedName>
        <fullName evidence="2">Fumarylacetoacetate hydrolase family protein</fullName>
    </submittedName>
</protein>
<feature type="compositionally biased region" description="Basic residues" evidence="1">
    <location>
        <begin position="56"/>
        <end position="66"/>
    </location>
</feature>
<feature type="compositionally biased region" description="Basic and acidic residues" evidence="1">
    <location>
        <begin position="260"/>
        <end position="277"/>
    </location>
</feature>
<dbReference type="AlphaFoldDB" id="A0A6J4L387"/>
<evidence type="ECO:0000256" key="1">
    <source>
        <dbReference type="SAM" id="MobiDB-lite"/>
    </source>
</evidence>
<feature type="compositionally biased region" description="Basic and acidic residues" evidence="1">
    <location>
        <begin position="75"/>
        <end position="93"/>
    </location>
</feature>
<feature type="compositionally biased region" description="Basic residues" evidence="1">
    <location>
        <begin position="183"/>
        <end position="204"/>
    </location>
</feature>
<dbReference type="GO" id="GO:0016787">
    <property type="term" value="F:hydrolase activity"/>
    <property type="evidence" value="ECO:0007669"/>
    <property type="project" value="UniProtKB-KW"/>
</dbReference>
<feature type="compositionally biased region" description="Basic and acidic residues" evidence="1">
    <location>
        <begin position="207"/>
        <end position="216"/>
    </location>
</feature>
<dbReference type="EMBL" id="CADCUC010000190">
    <property type="protein sequence ID" value="CAA9320973.1"/>
    <property type="molecule type" value="Genomic_DNA"/>
</dbReference>
<feature type="compositionally biased region" description="Basic residues" evidence="1">
    <location>
        <begin position="18"/>
        <end position="34"/>
    </location>
</feature>
<feature type="compositionally biased region" description="Basic and acidic residues" evidence="1">
    <location>
        <begin position="162"/>
        <end position="176"/>
    </location>
</feature>
<proteinExistence type="predicted"/>
<feature type="compositionally biased region" description="Basic residues" evidence="1">
    <location>
        <begin position="278"/>
        <end position="292"/>
    </location>
</feature>
<reference evidence="2" key="1">
    <citation type="submission" date="2020-02" db="EMBL/GenBank/DDBJ databases">
        <authorList>
            <person name="Meier V. D."/>
        </authorList>
    </citation>
    <scope>NUCLEOTIDE SEQUENCE</scope>
    <source>
        <strain evidence="2">AVDCRST_MAG90</strain>
    </source>
</reference>
<feature type="region of interest" description="Disordered" evidence="1">
    <location>
        <begin position="229"/>
        <end position="292"/>
    </location>
</feature>
<gene>
    <name evidence="2" type="ORF">AVDCRST_MAG90-999</name>
</gene>